<accession>A0A0S2M9T7</accession>
<proteinExistence type="inferred from homology"/>
<feature type="domain" description="RNA-binding S4" evidence="7">
    <location>
        <begin position="131"/>
        <end position="189"/>
    </location>
</feature>
<dbReference type="InterPro" id="IPR036986">
    <property type="entry name" value="S4_RNA-bd_sf"/>
</dbReference>
<comment type="similarity">
    <text evidence="1">Belongs to the universal ribosomal protein uS4 family.</text>
</comment>
<evidence type="ECO:0000259" key="7">
    <source>
        <dbReference type="SMART" id="SM00363"/>
    </source>
</evidence>
<dbReference type="Gene3D" id="3.10.290.10">
    <property type="entry name" value="RNA-binding S4 domain"/>
    <property type="match status" value="1"/>
</dbReference>
<dbReference type="GO" id="GO:0019843">
    <property type="term" value="F:rRNA binding"/>
    <property type="evidence" value="ECO:0007669"/>
    <property type="project" value="UniProtKB-KW"/>
</dbReference>
<dbReference type="GO" id="GO:0042274">
    <property type="term" value="P:ribosomal small subunit biogenesis"/>
    <property type="evidence" value="ECO:0007669"/>
    <property type="project" value="TreeGrafter"/>
</dbReference>
<dbReference type="EMBL" id="KT874463">
    <property type="protein sequence ID" value="ALO71433.1"/>
    <property type="molecule type" value="Genomic_DNA"/>
</dbReference>
<keyword evidence="4 8" id="KW-0689">Ribosomal protein</keyword>
<geneLocation type="mitochondrion" evidence="8"/>
<name>A0A0S2M9T7_9STRA</name>
<dbReference type="RefSeq" id="YP_009186108.1">
    <property type="nucleotide sequence ID" value="NC_028615.1"/>
</dbReference>
<dbReference type="CDD" id="cd00165">
    <property type="entry name" value="S4"/>
    <property type="match status" value="1"/>
</dbReference>
<dbReference type="InterPro" id="IPR002942">
    <property type="entry name" value="S4_RNA-bd"/>
</dbReference>
<keyword evidence="5" id="KW-0687">Ribonucleoprotein</keyword>
<dbReference type="InterPro" id="IPR018079">
    <property type="entry name" value="Ribosomal_uS4_CS"/>
</dbReference>
<dbReference type="GeneID" id="26379833"/>
<sequence length="244" mass="29935">MSQVIFLKIFMHFTNKRRNKPLYKKFLTLRKNIQNSDKFLRFRKKKWQKFQHLTLKFNRKRFYDPISHVLFNFKNFFSRKFKYNLQNKQRLSFFYGKLRKSYLKKLVKSTLKSSKSTSIHETILFIKELETRLDTAIYRTYFSYSFRNARQLISHQKVYVNNKIVQSNSYNLKKGDVISFDASVFDFITSNILNSKIWPTPPKHFYINYKILQILVIEDISYTNCLSYYPFWLDFNSFIRFYEK</sequence>
<dbReference type="PANTHER" id="PTHR11831:SF4">
    <property type="entry name" value="SMALL RIBOSOMAL SUBUNIT PROTEIN US4M"/>
    <property type="match status" value="1"/>
</dbReference>
<evidence type="ECO:0000256" key="2">
    <source>
        <dbReference type="ARBA" id="ARBA00022730"/>
    </source>
</evidence>
<keyword evidence="8" id="KW-0496">Mitochondrion</keyword>
<evidence type="ECO:0000256" key="6">
    <source>
        <dbReference type="PROSITE-ProRule" id="PRU00182"/>
    </source>
</evidence>
<dbReference type="PROSITE" id="PS50889">
    <property type="entry name" value="S4"/>
    <property type="match status" value="1"/>
</dbReference>
<dbReference type="SUPFAM" id="SSF55174">
    <property type="entry name" value="Alpha-L RNA-binding motif"/>
    <property type="match status" value="1"/>
</dbReference>
<protein>
    <submittedName>
        <fullName evidence="8">Ribosomal protein S4</fullName>
    </submittedName>
</protein>
<dbReference type="GO" id="GO:0003735">
    <property type="term" value="F:structural constituent of ribosome"/>
    <property type="evidence" value="ECO:0007669"/>
    <property type="project" value="TreeGrafter"/>
</dbReference>
<evidence type="ECO:0000256" key="4">
    <source>
        <dbReference type="ARBA" id="ARBA00022980"/>
    </source>
</evidence>
<dbReference type="GO" id="GO:0005763">
    <property type="term" value="C:mitochondrial small ribosomal subunit"/>
    <property type="evidence" value="ECO:0007669"/>
    <property type="project" value="TreeGrafter"/>
</dbReference>
<evidence type="ECO:0000256" key="3">
    <source>
        <dbReference type="ARBA" id="ARBA00022884"/>
    </source>
</evidence>
<evidence type="ECO:0000313" key="8">
    <source>
        <dbReference type="EMBL" id="ALO71433.1"/>
    </source>
</evidence>
<dbReference type="Gene3D" id="1.10.1050.10">
    <property type="entry name" value="Ribosomal Protein S4 Delta 41, Chain A, domain 1"/>
    <property type="match status" value="1"/>
</dbReference>
<organism evidence="8">
    <name type="scientific">Skeletonema marinoi</name>
    <dbReference type="NCBI Taxonomy" id="267567"/>
    <lineage>
        <taxon>Eukaryota</taxon>
        <taxon>Sar</taxon>
        <taxon>Stramenopiles</taxon>
        <taxon>Ochrophyta</taxon>
        <taxon>Bacillariophyta</taxon>
        <taxon>Coscinodiscophyceae</taxon>
        <taxon>Thalassiosirophycidae</taxon>
        <taxon>Thalassiosirales</taxon>
        <taxon>Skeletonemataceae</taxon>
        <taxon>Skeletonema</taxon>
        <taxon>Skeletonema marinoi-dohrnii complex</taxon>
    </lineage>
</organism>
<dbReference type="InterPro" id="IPR022801">
    <property type="entry name" value="Ribosomal_uS4"/>
</dbReference>
<dbReference type="SMART" id="SM00363">
    <property type="entry name" value="S4"/>
    <property type="match status" value="1"/>
</dbReference>
<reference evidence="8" key="1">
    <citation type="submission" date="2015-10" db="EMBL/GenBank/DDBJ databases">
        <title>Complete mitochondrial genome of Skeletonema marinoi (Mediophyceae, Bacillariophyta).</title>
        <authorList>
            <person name="An S.M."/>
            <person name="Yang E.C."/>
        </authorList>
    </citation>
    <scope>NUCLEOTIDE SEQUENCE</scope>
</reference>
<dbReference type="PROSITE" id="PS00632">
    <property type="entry name" value="RIBOSOMAL_S4"/>
    <property type="match status" value="1"/>
</dbReference>
<dbReference type="Pfam" id="PF01479">
    <property type="entry name" value="S4"/>
    <property type="match status" value="1"/>
</dbReference>
<keyword evidence="3 6" id="KW-0694">RNA-binding</keyword>
<keyword evidence="2 6" id="KW-0699">rRNA-binding</keyword>
<dbReference type="AlphaFoldDB" id="A0A0S2M9T7"/>
<dbReference type="PANTHER" id="PTHR11831">
    <property type="entry name" value="30S 40S RIBOSOMAL PROTEIN"/>
    <property type="match status" value="1"/>
</dbReference>
<gene>
    <name evidence="8" type="primary">rps4</name>
    <name evidence="8" type="ORF">Smar.m19</name>
</gene>
<evidence type="ECO:0000256" key="1">
    <source>
        <dbReference type="ARBA" id="ARBA00007465"/>
    </source>
</evidence>
<evidence type="ECO:0000256" key="5">
    <source>
        <dbReference type="ARBA" id="ARBA00023274"/>
    </source>
</evidence>